<keyword evidence="6 9" id="KW-0235">DNA replication</keyword>
<dbReference type="Gene3D" id="3.90.920.10">
    <property type="entry name" value="DNA primase, PRIM domain"/>
    <property type="match status" value="1"/>
</dbReference>
<keyword evidence="2 9" id="KW-0240">DNA-directed RNA polymerase</keyword>
<keyword evidence="7" id="KW-0479">Metal-binding</keyword>
<dbReference type="Proteomes" id="UP001497383">
    <property type="component" value="Chromosome 7"/>
</dbReference>
<dbReference type="SUPFAM" id="SSF56747">
    <property type="entry name" value="Prim-pol domain"/>
    <property type="match status" value="1"/>
</dbReference>
<reference evidence="11 12" key="1">
    <citation type="submission" date="2024-03" db="EMBL/GenBank/DDBJ databases">
        <authorList>
            <person name="Brejova B."/>
        </authorList>
    </citation>
    <scope>NUCLEOTIDE SEQUENCE [LARGE SCALE GENOMIC DNA]</scope>
    <source>
        <strain evidence="11 12">CBS 14171</strain>
    </source>
</reference>
<keyword evidence="8" id="KW-0804">Transcription</keyword>
<evidence type="ECO:0000313" key="11">
    <source>
        <dbReference type="EMBL" id="CAK9441498.1"/>
    </source>
</evidence>
<feature type="region of interest" description="Disordered" evidence="10">
    <location>
        <begin position="417"/>
        <end position="436"/>
    </location>
</feature>
<feature type="compositionally biased region" description="Basic and acidic residues" evidence="10">
    <location>
        <begin position="481"/>
        <end position="490"/>
    </location>
</feature>
<evidence type="ECO:0000256" key="1">
    <source>
        <dbReference type="ARBA" id="ARBA00009762"/>
    </source>
</evidence>
<dbReference type="NCBIfam" id="TIGR00335">
    <property type="entry name" value="primase_sml"/>
    <property type="match status" value="1"/>
</dbReference>
<proteinExistence type="inferred from homology"/>
<evidence type="ECO:0000256" key="8">
    <source>
        <dbReference type="ARBA" id="ARBA00023163"/>
    </source>
</evidence>
<evidence type="ECO:0000256" key="9">
    <source>
        <dbReference type="RuleBase" id="RU003514"/>
    </source>
</evidence>
<feature type="compositionally biased region" description="Basic and acidic residues" evidence="10">
    <location>
        <begin position="417"/>
        <end position="427"/>
    </location>
</feature>
<keyword evidence="12" id="KW-1185">Reference proteome</keyword>
<dbReference type="CDD" id="cd04860">
    <property type="entry name" value="AE_Prim_S"/>
    <property type="match status" value="1"/>
</dbReference>
<comment type="similarity">
    <text evidence="1 9">Belongs to the eukaryotic-type primase small subunit family.</text>
</comment>
<keyword evidence="3 9" id="KW-0639">Primosome</keyword>
<dbReference type="PANTHER" id="PTHR10536">
    <property type="entry name" value="DNA PRIMASE SMALL SUBUNIT"/>
    <property type="match status" value="1"/>
</dbReference>
<feature type="region of interest" description="Disordered" evidence="10">
    <location>
        <begin position="467"/>
        <end position="490"/>
    </location>
</feature>
<dbReference type="InterPro" id="IPR014052">
    <property type="entry name" value="DNA_primase_ssu_euk/arc"/>
</dbReference>
<dbReference type="GeneID" id="92210562"/>
<evidence type="ECO:0000256" key="3">
    <source>
        <dbReference type="ARBA" id="ARBA00022515"/>
    </source>
</evidence>
<organism evidence="11 12">
    <name type="scientific">Lodderomyces beijingensis</name>
    <dbReference type="NCBI Taxonomy" id="1775926"/>
    <lineage>
        <taxon>Eukaryota</taxon>
        <taxon>Fungi</taxon>
        <taxon>Dikarya</taxon>
        <taxon>Ascomycota</taxon>
        <taxon>Saccharomycotina</taxon>
        <taxon>Pichiomycetes</taxon>
        <taxon>Debaryomycetaceae</taxon>
        <taxon>Candida/Lodderomyces clade</taxon>
        <taxon>Lodderomyces</taxon>
    </lineage>
</organism>
<dbReference type="InterPro" id="IPR002755">
    <property type="entry name" value="DNA_primase_S"/>
</dbReference>
<evidence type="ECO:0000313" key="12">
    <source>
        <dbReference type="Proteomes" id="UP001497383"/>
    </source>
</evidence>
<evidence type="ECO:0000256" key="2">
    <source>
        <dbReference type="ARBA" id="ARBA00022478"/>
    </source>
</evidence>
<dbReference type="EMBL" id="OZ022411">
    <property type="protein sequence ID" value="CAK9441498.1"/>
    <property type="molecule type" value="Genomic_DNA"/>
</dbReference>
<evidence type="ECO:0000256" key="7">
    <source>
        <dbReference type="ARBA" id="ARBA00022723"/>
    </source>
</evidence>
<gene>
    <name evidence="11" type="ORF">LODBEIA_P53660</name>
</gene>
<name>A0ABP0ZSQ5_9ASCO</name>
<keyword evidence="5" id="KW-0548">Nucleotidyltransferase</keyword>
<evidence type="ECO:0000256" key="5">
    <source>
        <dbReference type="ARBA" id="ARBA00022695"/>
    </source>
</evidence>
<sequence length="490" mass="56056">MAPAPIPNDAMKEFKLEDTPAITNSEVNASSSKPSESDMLFYYKHLLPFKHIFHWLSHSPKPTRDFTMREFAYEYRSGAYQRYNAYSTSEDFKKSVCAANPTRFEIGAVYKVSPKERKNLPKSAMKPLEKELVFDIDLTDYDGIRTCCSGTKICEKCWKFIQVGARVIEAALREDFGFEHLVWVFSGRRGAHCWVSDARARKLDEVGRRAVVEYLDILGAKSPKTQTGVHIKRPLHPHVERSFEVLKSVFYDIVLIDQDPWLTHSGTDEEGWKKIDEAFLGFFQQKELRDALWKKWTKESSKISHSRDKWEDINLVASQIFKSQQQIAVLNEAKKDIIIYYLYPRLDVEVSRQMIHLLKSPFCIHPGTGNVCVPFDPTRSLVEDDHDDNDDDGVGGGYGFNPMTAPNLKQLQLELEEKSEAETRGEESGGVGEGDRVVPAWERTSLKPYVDFFRKYVQRLLVEERKGKRGLGEDIEGGGGGKEDANVFDF</sequence>
<dbReference type="Pfam" id="PF01896">
    <property type="entry name" value="DNA_primase_S"/>
    <property type="match status" value="1"/>
</dbReference>
<dbReference type="EC" id="2.7.7.-" evidence="9"/>
<protein>
    <recommendedName>
        <fullName evidence="9">DNA primase</fullName>
        <ecNumber evidence="9">2.7.7.-</ecNumber>
    </recommendedName>
</protein>
<evidence type="ECO:0000256" key="4">
    <source>
        <dbReference type="ARBA" id="ARBA00022679"/>
    </source>
</evidence>
<keyword evidence="4 9" id="KW-0808">Transferase</keyword>
<dbReference type="RefSeq" id="XP_066832304.1">
    <property type="nucleotide sequence ID" value="XM_066975690.1"/>
</dbReference>
<evidence type="ECO:0000256" key="6">
    <source>
        <dbReference type="ARBA" id="ARBA00022705"/>
    </source>
</evidence>
<accession>A0ABP0ZSQ5</accession>
<evidence type="ECO:0000256" key="10">
    <source>
        <dbReference type="SAM" id="MobiDB-lite"/>
    </source>
</evidence>